<dbReference type="InterPro" id="IPR009057">
    <property type="entry name" value="Homeodomain-like_sf"/>
</dbReference>
<keyword evidence="3" id="KW-0804">Transcription</keyword>
<sequence length="339" mass="37722">MLAAGERGNGFMLDEMEFRSDDVAPADRFDFWREQVAGSFMPMEVLTDHLTDFAVSQRILELGAVRLRTTEHTPMTVRRTAQLVRRSDPEYYHLSLATSGITKVIHPGGDASYGVGDLILMDTSRPHHVEMGSGESQDQVRGTGVFVPRGLLPLPAKGVEKLVNRRMSGREGVGALLAQFLTQVCRDSGSYQPSDGLRLGTVALDLVSALLAHALDAEDALAPETRRRALLLRVQGFIQQRLSEPDLTPSTVAAAHHISLSYLYRVFEDEEVTVAAWIRRQRLERARHDLADTALRHTPIHTIAARWGFPRAADFTRAFRTAYGMPPTNYRSETCQADE</sequence>
<gene>
    <name evidence="5" type="ORF">OJ254_21425</name>
</gene>
<dbReference type="PANTHER" id="PTHR46796">
    <property type="entry name" value="HTH-TYPE TRANSCRIPTIONAL ACTIVATOR RHAS-RELATED"/>
    <property type="match status" value="1"/>
</dbReference>
<reference evidence="5" key="1">
    <citation type="submission" date="2022-11" db="EMBL/GenBank/DDBJ databases">
        <title>Identification and genomic analyses of a novel endophytic actinobacterium Streptomyces endophytica sp. nov. with potential for biocontrol of Yam anthracnose.</title>
        <authorList>
            <person name="Huang X."/>
        </authorList>
    </citation>
    <scope>NUCLEOTIDE SEQUENCE</scope>
    <source>
        <strain evidence="5">HNM0140</strain>
    </source>
</reference>
<dbReference type="SUPFAM" id="SSF46689">
    <property type="entry name" value="Homeodomain-like"/>
    <property type="match status" value="1"/>
</dbReference>
<dbReference type="InterPro" id="IPR050204">
    <property type="entry name" value="AraC_XylS_family_regulators"/>
</dbReference>
<evidence type="ECO:0000256" key="2">
    <source>
        <dbReference type="ARBA" id="ARBA00023125"/>
    </source>
</evidence>
<dbReference type="Pfam" id="PF14525">
    <property type="entry name" value="AraC_binding_2"/>
    <property type="match status" value="1"/>
</dbReference>
<feature type="domain" description="HTH araC/xylS-type" evidence="4">
    <location>
        <begin position="232"/>
        <end position="333"/>
    </location>
</feature>
<evidence type="ECO:0000313" key="6">
    <source>
        <dbReference type="Proteomes" id="UP001164959"/>
    </source>
</evidence>
<dbReference type="Pfam" id="PF12833">
    <property type="entry name" value="HTH_18"/>
    <property type="match status" value="1"/>
</dbReference>
<evidence type="ECO:0000256" key="3">
    <source>
        <dbReference type="ARBA" id="ARBA00023163"/>
    </source>
</evidence>
<name>A0ABY6PFR3_9ACTN</name>
<keyword evidence="2" id="KW-0238">DNA-binding</keyword>
<dbReference type="SMART" id="SM00342">
    <property type="entry name" value="HTH_ARAC"/>
    <property type="match status" value="1"/>
</dbReference>
<dbReference type="EMBL" id="CP110636">
    <property type="protein sequence ID" value="UZJ32373.1"/>
    <property type="molecule type" value="Genomic_DNA"/>
</dbReference>
<dbReference type="Gene3D" id="1.10.10.60">
    <property type="entry name" value="Homeodomain-like"/>
    <property type="match status" value="1"/>
</dbReference>
<dbReference type="InterPro" id="IPR018062">
    <property type="entry name" value="HTH_AraC-typ_CS"/>
</dbReference>
<dbReference type="InterPro" id="IPR018060">
    <property type="entry name" value="HTH_AraC"/>
</dbReference>
<proteinExistence type="predicted"/>
<evidence type="ECO:0000256" key="1">
    <source>
        <dbReference type="ARBA" id="ARBA00023015"/>
    </source>
</evidence>
<organism evidence="5 6">
    <name type="scientific">Streptomyces endophytica</name>
    <dbReference type="NCBI Taxonomy" id="2991496"/>
    <lineage>
        <taxon>Bacteria</taxon>
        <taxon>Bacillati</taxon>
        <taxon>Actinomycetota</taxon>
        <taxon>Actinomycetes</taxon>
        <taxon>Kitasatosporales</taxon>
        <taxon>Streptomycetaceae</taxon>
        <taxon>Streptomyces</taxon>
    </lineage>
</organism>
<evidence type="ECO:0000313" key="5">
    <source>
        <dbReference type="EMBL" id="UZJ32373.1"/>
    </source>
</evidence>
<keyword evidence="1" id="KW-0805">Transcription regulation</keyword>
<dbReference type="Proteomes" id="UP001164959">
    <property type="component" value="Chromosome"/>
</dbReference>
<evidence type="ECO:0000259" key="4">
    <source>
        <dbReference type="PROSITE" id="PS01124"/>
    </source>
</evidence>
<dbReference type="InterPro" id="IPR035418">
    <property type="entry name" value="AraC-bd_2"/>
</dbReference>
<keyword evidence="6" id="KW-1185">Reference proteome</keyword>
<accession>A0ABY6PFR3</accession>
<dbReference type="PROSITE" id="PS01124">
    <property type="entry name" value="HTH_ARAC_FAMILY_2"/>
    <property type="match status" value="1"/>
</dbReference>
<dbReference type="PROSITE" id="PS00041">
    <property type="entry name" value="HTH_ARAC_FAMILY_1"/>
    <property type="match status" value="1"/>
</dbReference>
<protein>
    <submittedName>
        <fullName evidence="5">Helix-turn-helix domain-containing protein</fullName>
    </submittedName>
</protein>
<dbReference type="PANTHER" id="PTHR46796:SF6">
    <property type="entry name" value="ARAC SUBFAMILY"/>
    <property type="match status" value="1"/>
</dbReference>